<comment type="caution">
    <text evidence="2">The sequence shown here is derived from an EMBL/GenBank/DDBJ whole genome shotgun (WGS) entry which is preliminary data.</text>
</comment>
<sequence>MSTFPATAPSGVCAVELIMSNSKTTDLVPFIARPTPDTTKVVGARAALVLSTFTYLAYANEKLADPGGPTLVDVGPGFDPTTVPRTEDFHCLIRRPDFGLSTYDVHRDGSGVVLSSTQSRILNFRTGYRMWAFDRPRELSAESMMTGFLERENIPYDILTDHDLHEQGLDVLKHYNTLMTGCQLEYLTLQSYDAYQDYAAQGGNLMYLSGKGFYWVAGVDANRP</sequence>
<dbReference type="AlphaFoldDB" id="A0AAV9NUX0"/>
<dbReference type="RefSeq" id="XP_064712549.1">
    <property type="nucleotide sequence ID" value="XM_064844689.1"/>
</dbReference>
<keyword evidence="3" id="KW-1185">Reference proteome</keyword>
<accession>A0AAV9NUX0</accession>
<evidence type="ECO:0000313" key="2">
    <source>
        <dbReference type="EMBL" id="KAK5065225.1"/>
    </source>
</evidence>
<name>A0AAV9NUX0_9EURO</name>
<reference evidence="2 3" key="1">
    <citation type="submission" date="2023-08" db="EMBL/GenBank/DDBJ databases">
        <title>Black Yeasts Isolated from many extreme environments.</title>
        <authorList>
            <person name="Coleine C."/>
            <person name="Stajich J.E."/>
            <person name="Selbmann L."/>
        </authorList>
    </citation>
    <scope>NUCLEOTIDE SEQUENCE [LARGE SCALE GENOMIC DNA]</scope>
    <source>
        <strain evidence="2 3">CCFEE 5792</strain>
    </source>
</reference>
<protein>
    <recommendedName>
        <fullName evidence="1">N,N-dimethylformamidase beta subunit-like C-terminal domain-containing protein</fullName>
    </recommendedName>
</protein>
<feature type="domain" description="N,N-dimethylformamidase beta subunit-like C-terminal" evidence="1">
    <location>
        <begin position="3"/>
        <end position="222"/>
    </location>
</feature>
<organism evidence="2 3">
    <name type="scientific">Exophiala bonariae</name>
    <dbReference type="NCBI Taxonomy" id="1690606"/>
    <lineage>
        <taxon>Eukaryota</taxon>
        <taxon>Fungi</taxon>
        <taxon>Dikarya</taxon>
        <taxon>Ascomycota</taxon>
        <taxon>Pezizomycotina</taxon>
        <taxon>Eurotiomycetes</taxon>
        <taxon>Chaetothyriomycetidae</taxon>
        <taxon>Chaetothyriales</taxon>
        <taxon>Herpotrichiellaceae</taxon>
        <taxon>Exophiala</taxon>
    </lineage>
</organism>
<evidence type="ECO:0000259" key="1">
    <source>
        <dbReference type="Pfam" id="PF20254"/>
    </source>
</evidence>
<dbReference type="EMBL" id="JAVRRD010000001">
    <property type="protein sequence ID" value="KAK5065225.1"/>
    <property type="molecule type" value="Genomic_DNA"/>
</dbReference>
<dbReference type="GeneID" id="89969285"/>
<dbReference type="Proteomes" id="UP001358417">
    <property type="component" value="Unassembled WGS sequence"/>
</dbReference>
<proteinExistence type="predicted"/>
<dbReference type="Pfam" id="PF20254">
    <property type="entry name" value="DMFA2_C"/>
    <property type="match status" value="1"/>
</dbReference>
<dbReference type="InterPro" id="IPR046540">
    <property type="entry name" value="DMFA2_C"/>
</dbReference>
<evidence type="ECO:0000313" key="3">
    <source>
        <dbReference type="Proteomes" id="UP001358417"/>
    </source>
</evidence>
<gene>
    <name evidence="2" type="ORF">LTR84_001063</name>
</gene>